<gene>
    <name evidence="2" type="ORF">P879_10379</name>
</gene>
<protein>
    <submittedName>
        <fullName evidence="2">Uncharacterized protein</fullName>
    </submittedName>
</protein>
<keyword evidence="3" id="KW-1185">Reference proteome</keyword>
<evidence type="ECO:0000313" key="2">
    <source>
        <dbReference type="EMBL" id="KAF8567330.1"/>
    </source>
</evidence>
<feature type="compositionally biased region" description="Polar residues" evidence="1">
    <location>
        <begin position="11"/>
        <end position="21"/>
    </location>
</feature>
<dbReference type="AlphaFoldDB" id="A0A8T0DI45"/>
<feature type="compositionally biased region" description="Polar residues" evidence="1">
    <location>
        <begin position="130"/>
        <end position="139"/>
    </location>
</feature>
<evidence type="ECO:0000256" key="1">
    <source>
        <dbReference type="SAM" id="MobiDB-lite"/>
    </source>
</evidence>
<dbReference type="OrthoDB" id="6288361at2759"/>
<comment type="caution">
    <text evidence="2">The sequence shown here is derived from an EMBL/GenBank/DDBJ whole genome shotgun (WGS) entry which is preliminary data.</text>
</comment>
<feature type="region of interest" description="Disordered" evidence="1">
    <location>
        <begin position="94"/>
        <end position="139"/>
    </location>
</feature>
<organism evidence="2 3">
    <name type="scientific">Paragonimus westermani</name>
    <dbReference type="NCBI Taxonomy" id="34504"/>
    <lineage>
        <taxon>Eukaryota</taxon>
        <taxon>Metazoa</taxon>
        <taxon>Spiralia</taxon>
        <taxon>Lophotrochozoa</taxon>
        <taxon>Platyhelminthes</taxon>
        <taxon>Trematoda</taxon>
        <taxon>Digenea</taxon>
        <taxon>Plagiorchiida</taxon>
        <taxon>Troglotremata</taxon>
        <taxon>Troglotrematidae</taxon>
        <taxon>Paragonimus</taxon>
    </lineage>
</organism>
<dbReference type="EMBL" id="JTDF01003971">
    <property type="protein sequence ID" value="KAF8567330.1"/>
    <property type="molecule type" value="Genomic_DNA"/>
</dbReference>
<reference evidence="2 3" key="1">
    <citation type="submission" date="2019-07" db="EMBL/GenBank/DDBJ databases">
        <title>Annotation for the trematode Paragonimus westermani.</title>
        <authorList>
            <person name="Choi Y.-J."/>
        </authorList>
    </citation>
    <scope>NUCLEOTIDE SEQUENCE [LARGE SCALE GENOMIC DNA]</scope>
    <source>
        <strain evidence="2">180907_Pwestermani</strain>
    </source>
</reference>
<sequence length="139" mass="14994">MASVAAKRTTELASQATQKTKQLGHVVHDKVKDTNILDTLSKGVDTVTSKLQNVRLQGLRGLESYLGSNSRQEDVQIGLEPSETDIPGDVTSLYGSTGESSRNVHLQGSTVPHSTENGDEGWSWIDEKTSSINSPNTSR</sequence>
<feature type="region of interest" description="Disordered" evidence="1">
    <location>
        <begin position="1"/>
        <end position="22"/>
    </location>
</feature>
<name>A0A8T0DI45_9TREM</name>
<evidence type="ECO:0000313" key="3">
    <source>
        <dbReference type="Proteomes" id="UP000699462"/>
    </source>
</evidence>
<proteinExistence type="predicted"/>
<accession>A0A8T0DI45</accession>
<dbReference type="Proteomes" id="UP000699462">
    <property type="component" value="Unassembled WGS sequence"/>
</dbReference>
<feature type="compositionally biased region" description="Polar residues" evidence="1">
    <location>
        <begin position="94"/>
        <end position="115"/>
    </location>
</feature>